<organism evidence="2 3">
    <name type="scientific">Lentinus brumalis</name>
    <dbReference type="NCBI Taxonomy" id="2498619"/>
    <lineage>
        <taxon>Eukaryota</taxon>
        <taxon>Fungi</taxon>
        <taxon>Dikarya</taxon>
        <taxon>Basidiomycota</taxon>
        <taxon>Agaricomycotina</taxon>
        <taxon>Agaricomycetes</taxon>
        <taxon>Polyporales</taxon>
        <taxon>Polyporaceae</taxon>
        <taxon>Lentinus</taxon>
    </lineage>
</organism>
<proteinExistence type="predicted"/>
<evidence type="ECO:0000313" key="2">
    <source>
        <dbReference type="EMBL" id="RDX52785.1"/>
    </source>
</evidence>
<sequence length="163" mass="17398">MLLGDDSRFAPASRSPSSLRVVETRPAMAAFRPKSKRERECECGRVLDFPGGLPCPRSRRRSPWPLTARVQSVLQCMPDRLKRDCALGTTGAPIVLGAAGPLLRSPEEQAMGPSAANLRVSEGRGYSRRLESIAASSVARGSSGPLLAIAPVLRPDCSCNVEA</sequence>
<dbReference type="Proteomes" id="UP000256964">
    <property type="component" value="Unassembled WGS sequence"/>
</dbReference>
<evidence type="ECO:0000256" key="1">
    <source>
        <dbReference type="SAM" id="MobiDB-lite"/>
    </source>
</evidence>
<protein>
    <submittedName>
        <fullName evidence="2">Uncharacterized protein</fullName>
    </submittedName>
</protein>
<dbReference type="EMBL" id="KZ857389">
    <property type="protein sequence ID" value="RDX52785.1"/>
    <property type="molecule type" value="Genomic_DNA"/>
</dbReference>
<feature type="region of interest" description="Disordered" evidence="1">
    <location>
        <begin position="1"/>
        <end position="20"/>
    </location>
</feature>
<reference evidence="2 3" key="1">
    <citation type="journal article" date="2018" name="Biotechnol. Biofuels">
        <title>Integrative visual omics of the white-rot fungus Polyporus brumalis exposes the biotechnological potential of its oxidative enzymes for delignifying raw plant biomass.</title>
        <authorList>
            <person name="Miyauchi S."/>
            <person name="Rancon A."/>
            <person name="Drula E."/>
            <person name="Hage H."/>
            <person name="Chaduli D."/>
            <person name="Favel A."/>
            <person name="Grisel S."/>
            <person name="Henrissat B."/>
            <person name="Herpoel-Gimbert I."/>
            <person name="Ruiz-Duenas F.J."/>
            <person name="Chevret D."/>
            <person name="Hainaut M."/>
            <person name="Lin J."/>
            <person name="Wang M."/>
            <person name="Pangilinan J."/>
            <person name="Lipzen A."/>
            <person name="Lesage-Meessen L."/>
            <person name="Navarro D."/>
            <person name="Riley R."/>
            <person name="Grigoriev I.V."/>
            <person name="Zhou S."/>
            <person name="Raouche S."/>
            <person name="Rosso M.N."/>
        </authorList>
    </citation>
    <scope>NUCLEOTIDE SEQUENCE [LARGE SCALE GENOMIC DNA]</scope>
    <source>
        <strain evidence="2 3">BRFM 1820</strain>
    </source>
</reference>
<keyword evidence="3" id="KW-1185">Reference proteome</keyword>
<feature type="compositionally biased region" description="Low complexity" evidence="1">
    <location>
        <begin position="9"/>
        <end position="18"/>
    </location>
</feature>
<dbReference type="AlphaFoldDB" id="A0A371DJS5"/>
<accession>A0A371DJS5</accession>
<evidence type="ECO:0000313" key="3">
    <source>
        <dbReference type="Proteomes" id="UP000256964"/>
    </source>
</evidence>
<name>A0A371DJS5_9APHY</name>
<gene>
    <name evidence="2" type="ORF">OH76DRAFT_126267</name>
</gene>